<evidence type="ECO:0000259" key="13">
    <source>
        <dbReference type="Pfam" id="PF09757"/>
    </source>
</evidence>
<name>A0A4V3XDX8_9AGAM</name>
<evidence type="ECO:0000256" key="7">
    <source>
        <dbReference type="ARBA" id="ARBA00023015"/>
    </source>
</evidence>
<dbReference type="Pfam" id="PF00850">
    <property type="entry name" value="Hist_deacetyl"/>
    <property type="match status" value="1"/>
</dbReference>
<comment type="subcellular location">
    <subcellularLocation>
        <location evidence="1">Nucleus</location>
    </subcellularLocation>
</comment>
<dbReference type="InterPro" id="IPR019154">
    <property type="entry name" value="Arb2-like_domain"/>
</dbReference>
<dbReference type="GO" id="GO:0141221">
    <property type="term" value="F:histone deacetylase activity, hydrolytic mechanism"/>
    <property type="evidence" value="ECO:0007669"/>
    <property type="project" value="UniProtKB-EC"/>
</dbReference>
<dbReference type="EC" id="3.5.1.98" evidence="3"/>
<accession>A0A4V3XDX8</accession>
<keyword evidence="4" id="KW-0678">Repressor</keyword>
<evidence type="ECO:0000256" key="3">
    <source>
        <dbReference type="ARBA" id="ARBA00012111"/>
    </source>
</evidence>
<evidence type="ECO:0000313" key="15">
    <source>
        <dbReference type="Proteomes" id="UP000310158"/>
    </source>
</evidence>
<keyword evidence="7" id="KW-0805">Transcription regulation</keyword>
<dbReference type="PANTHER" id="PTHR10625:SF5">
    <property type="entry name" value="HISTONE DEACETYLASE"/>
    <property type="match status" value="1"/>
</dbReference>
<keyword evidence="15" id="KW-1185">Reference proteome</keyword>
<evidence type="ECO:0000259" key="12">
    <source>
        <dbReference type="Pfam" id="PF00850"/>
    </source>
</evidence>
<evidence type="ECO:0000256" key="2">
    <source>
        <dbReference type="ARBA" id="ARBA00007738"/>
    </source>
</evidence>
<dbReference type="PRINTS" id="PR01270">
    <property type="entry name" value="HDASUPER"/>
</dbReference>
<dbReference type="GO" id="GO:0040029">
    <property type="term" value="P:epigenetic regulation of gene expression"/>
    <property type="evidence" value="ECO:0007669"/>
    <property type="project" value="TreeGrafter"/>
</dbReference>
<evidence type="ECO:0000256" key="4">
    <source>
        <dbReference type="ARBA" id="ARBA00022491"/>
    </source>
</evidence>
<evidence type="ECO:0000313" key="14">
    <source>
        <dbReference type="EMBL" id="THH11513.1"/>
    </source>
</evidence>
<dbReference type="Gene3D" id="3.40.800.20">
    <property type="entry name" value="Histone deacetylase domain"/>
    <property type="match status" value="1"/>
</dbReference>
<keyword evidence="9" id="KW-0539">Nucleus</keyword>
<dbReference type="FunFam" id="3.40.800.20:FF:000005">
    <property type="entry name" value="histone deacetylase 6"/>
    <property type="match status" value="1"/>
</dbReference>
<dbReference type="InterPro" id="IPR023801">
    <property type="entry name" value="His_deacetylse_dom"/>
</dbReference>
<dbReference type="InterPro" id="IPR000286">
    <property type="entry name" value="HDACs"/>
</dbReference>
<dbReference type="PANTHER" id="PTHR10625">
    <property type="entry name" value="HISTONE DEACETYLASE HDAC1-RELATED"/>
    <property type="match status" value="1"/>
</dbReference>
<comment type="similarity">
    <text evidence="2">Belongs to the histone deacetylase family. HD type 2 subfamily.</text>
</comment>
<organism evidence="14 15">
    <name type="scientific">Bondarzewia mesenterica</name>
    <dbReference type="NCBI Taxonomy" id="1095465"/>
    <lineage>
        <taxon>Eukaryota</taxon>
        <taxon>Fungi</taxon>
        <taxon>Dikarya</taxon>
        <taxon>Basidiomycota</taxon>
        <taxon>Agaricomycotina</taxon>
        <taxon>Agaricomycetes</taxon>
        <taxon>Russulales</taxon>
        <taxon>Bondarzewiaceae</taxon>
        <taxon>Bondarzewia</taxon>
    </lineage>
</organism>
<keyword evidence="8" id="KW-0804">Transcription</keyword>
<keyword evidence="6" id="KW-0156">Chromatin regulator</keyword>
<evidence type="ECO:0000256" key="9">
    <source>
        <dbReference type="ARBA" id="ARBA00023242"/>
    </source>
</evidence>
<dbReference type="AlphaFoldDB" id="A0A4V3XDX8"/>
<dbReference type="OrthoDB" id="424012at2759"/>
<dbReference type="EMBL" id="SGPL01000509">
    <property type="protein sequence ID" value="THH11513.1"/>
    <property type="molecule type" value="Genomic_DNA"/>
</dbReference>
<dbReference type="SUPFAM" id="SSF52768">
    <property type="entry name" value="Arginase/deacetylase"/>
    <property type="match status" value="1"/>
</dbReference>
<feature type="domain" description="Arb2-like" evidence="13">
    <location>
        <begin position="412"/>
        <end position="626"/>
    </location>
</feature>
<comment type="caution">
    <text evidence="14">The sequence shown here is derived from an EMBL/GenBank/DDBJ whole genome shotgun (WGS) entry which is preliminary data.</text>
</comment>
<protein>
    <recommendedName>
        <fullName evidence="3">histone deacetylase</fullName>
        <ecNumber evidence="3">3.5.1.98</ecNumber>
    </recommendedName>
</protein>
<feature type="region of interest" description="Disordered" evidence="11">
    <location>
        <begin position="1"/>
        <end position="28"/>
    </location>
</feature>
<sequence length="677" mass="76208">MDVDTPNALTVGNAGASRKRSEDERASSVPLHPKVFTVGYVYDAEMMLHSSEQIHPEQPERISRIYQLLTDNKCIEKMKRIRIRRVRREEVLLVHSEMHWNSVLKLQSLTPQDIIDSEAYYDSLSLYVHPQTPNCAQLSCGGVIEATLAVARKELRKSFAIVRPPGHHAEPDKPMGFCFFNNVAIAVKVVQRLTSIKRILILDWDVHHGNGTQRAFNDDPSVLYISLHRYQQGQFYPCGPFGSVESCGEGEGLGYSVNIPWPEAGMKDADYIYAFQKIVMPIAMEYAPELVIISAGFDAADGDQLGECHVTPAGYAHMTHMLSGLAEGKLVVVLEGGYNLDSISVSALSVARTILGEAPPEMPPMVASEVAAETVWQVAMEQSKYWKSVDPKACEPREDIQEITFSIPELLKAHRQEFMYRTYEMLEVPLMYTGHHDRFSSQVMCSVDMMENEVLVIFAHEFGNLRVELANTATCDLHTEHGYLIDVSKQLVEWVRQEGFALLDINLFPKPPSVREFTYVSRSPEEYAREILTYLWDNYVTLSNAKRIILVGHGPGVIGLAQLIDARSTLLYHYFHNSNVNTVLWYYGNSNKRTTKSADLIAWYTNHSLVVVPNDHQIFVSKKKILQRDLTENEKKSIKLMIRAFPVIQNYVKALLGSANGAGSQNARTAIDGPNIV</sequence>
<dbReference type="Pfam" id="PF09757">
    <property type="entry name" value="Arb2-like"/>
    <property type="match status" value="1"/>
</dbReference>
<dbReference type="GO" id="GO:0000118">
    <property type="term" value="C:histone deacetylase complex"/>
    <property type="evidence" value="ECO:0007669"/>
    <property type="project" value="TreeGrafter"/>
</dbReference>
<dbReference type="InterPro" id="IPR037138">
    <property type="entry name" value="His_deacetylse_dom_sf"/>
</dbReference>
<evidence type="ECO:0000256" key="6">
    <source>
        <dbReference type="ARBA" id="ARBA00022853"/>
    </source>
</evidence>
<comment type="catalytic activity">
    <reaction evidence="10">
        <text>N(6)-acetyl-L-lysyl-[histone] + H2O = L-lysyl-[histone] + acetate</text>
        <dbReference type="Rhea" id="RHEA:58196"/>
        <dbReference type="Rhea" id="RHEA-COMP:9845"/>
        <dbReference type="Rhea" id="RHEA-COMP:11338"/>
        <dbReference type="ChEBI" id="CHEBI:15377"/>
        <dbReference type="ChEBI" id="CHEBI:29969"/>
        <dbReference type="ChEBI" id="CHEBI:30089"/>
        <dbReference type="ChEBI" id="CHEBI:61930"/>
        <dbReference type="EC" id="3.5.1.98"/>
    </reaction>
</comment>
<feature type="domain" description="Histone deacetylase" evidence="12">
    <location>
        <begin position="55"/>
        <end position="352"/>
    </location>
</feature>
<reference evidence="14 15" key="1">
    <citation type="submission" date="2019-02" db="EMBL/GenBank/DDBJ databases">
        <title>Genome sequencing of the rare red list fungi Bondarzewia mesenterica.</title>
        <authorList>
            <person name="Buettner E."/>
            <person name="Kellner H."/>
        </authorList>
    </citation>
    <scope>NUCLEOTIDE SEQUENCE [LARGE SCALE GENOMIC DNA]</scope>
    <source>
        <strain evidence="14 15">DSM 108281</strain>
    </source>
</reference>
<dbReference type="Proteomes" id="UP000310158">
    <property type="component" value="Unassembled WGS sequence"/>
</dbReference>
<keyword evidence="5" id="KW-0378">Hydrolase</keyword>
<dbReference type="InterPro" id="IPR023696">
    <property type="entry name" value="Ureohydrolase_dom_sf"/>
</dbReference>
<evidence type="ECO:0000256" key="5">
    <source>
        <dbReference type="ARBA" id="ARBA00022801"/>
    </source>
</evidence>
<evidence type="ECO:0000256" key="11">
    <source>
        <dbReference type="SAM" id="MobiDB-lite"/>
    </source>
</evidence>
<evidence type="ECO:0000256" key="8">
    <source>
        <dbReference type="ARBA" id="ARBA00023163"/>
    </source>
</evidence>
<evidence type="ECO:0000256" key="10">
    <source>
        <dbReference type="ARBA" id="ARBA00048287"/>
    </source>
</evidence>
<gene>
    <name evidence="14" type="ORF">EW146_g8016</name>
</gene>
<evidence type="ECO:0000256" key="1">
    <source>
        <dbReference type="ARBA" id="ARBA00004123"/>
    </source>
</evidence>
<proteinExistence type="inferred from homology"/>